<keyword evidence="6 7" id="KW-0067">ATP-binding</keyword>
<feature type="binding site" evidence="7">
    <location>
        <position position="35"/>
    </location>
    <ligand>
        <name>ATP</name>
        <dbReference type="ChEBI" id="CHEBI:30616"/>
    </ligand>
</feature>
<name>A0ABP7IF09_9ACTN</name>
<dbReference type="SUPFAM" id="SSF56112">
    <property type="entry name" value="Protein kinase-like (PK-like)"/>
    <property type="match status" value="1"/>
</dbReference>
<evidence type="ECO:0000256" key="6">
    <source>
        <dbReference type="ARBA" id="ARBA00022840"/>
    </source>
</evidence>
<dbReference type="Gene3D" id="3.30.200.20">
    <property type="entry name" value="Phosphorylase Kinase, domain 1"/>
    <property type="match status" value="1"/>
</dbReference>
<dbReference type="PANTHER" id="PTHR43289">
    <property type="entry name" value="MITOGEN-ACTIVATED PROTEIN KINASE KINASE KINASE 20-RELATED"/>
    <property type="match status" value="1"/>
</dbReference>
<evidence type="ECO:0000313" key="11">
    <source>
        <dbReference type="Proteomes" id="UP001500888"/>
    </source>
</evidence>
<dbReference type="PROSITE" id="PS00108">
    <property type="entry name" value="PROTEIN_KINASE_ST"/>
    <property type="match status" value="1"/>
</dbReference>
<dbReference type="EMBL" id="BAAAZR010000009">
    <property type="protein sequence ID" value="GAA3816889.1"/>
    <property type="molecule type" value="Genomic_DNA"/>
</dbReference>
<dbReference type="CDD" id="cd14014">
    <property type="entry name" value="STKc_PknB_like"/>
    <property type="match status" value="1"/>
</dbReference>
<evidence type="ECO:0000313" key="10">
    <source>
        <dbReference type="EMBL" id="GAA3816889.1"/>
    </source>
</evidence>
<protein>
    <recommendedName>
        <fullName evidence="1">non-specific serine/threonine protein kinase</fullName>
        <ecNumber evidence="1">2.7.11.1</ecNumber>
    </recommendedName>
</protein>
<dbReference type="PANTHER" id="PTHR43289:SF6">
    <property type="entry name" value="SERINE_THREONINE-PROTEIN KINASE NEKL-3"/>
    <property type="match status" value="1"/>
</dbReference>
<dbReference type="Gene3D" id="1.10.510.10">
    <property type="entry name" value="Transferase(Phosphotransferase) domain 1"/>
    <property type="match status" value="1"/>
</dbReference>
<evidence type="ECO:0000256" key="7">
    <source>
        <dbReference type="PROSITE-ProRule" id="PRU10141"/>
    </source>
</evidence>
<dbReference type="PROSITE" id="PS00107">
    <property type="entry name" value="PROTEIN_KINASE_ATP"/>
    <property type="match status" value="1"/>
</dbReference>
<dbReference type="InterPro" id="IPR017441">
    <property type="entry name" value="Protein_kinase_ATP_BS"/>
</dbReference>
<feature type="compositionally biased region" description="Basic residues" evidence="8">
    <location>
        <begin position="417"/>
        <end position="427"/>
    </location>
</feature>
<dbReference type="InterPro" id="IPR011009">
    <property type="entry name" value="Kinase-like_dom_sf"/>
</dbReference>
<evidence type="ECO:0000256" key="2">
    <source>
        <dbReference type="ARBA" id="ARBA00022527"/>
    </source>
</evidence>
<feature type="domain" description="Protein kinase" evidence="9">
    <location>
        <begin position="6"/>
        <end position="264"/>
    </location>
</feature>
<keyword evidence="5" id="KW-0418">Kinase</keyword>
<evidence type="ECO:0000256" key="5">
    <source>
        <dbReference type="ARBA" id="ARBA00022777"/>
    </source>
</evidence>
<evidence type="ECO:0000256" key="1">
    <source>
        <dbReference type="ARBA" id="ARBA00012513"/>
    </source>
</evidence>
<keyword evidence="3" id="KW-0808">Transferase</keyword>
<reference evidence="11" key="1">
    <citation type="journal article" date="2019" name="Int. J. Syst. Evol. Microbiol.">
        <title>The Global Catalogue of Microorganisms (GCM) 10K type strain sequencing project: providing services to taxonomists for standard genome sequencing and annotation.</title>
        <authorList>
            <consortium name="The Broad Institute Genomics Platform"/>
            <consortium name="The Broad Institute Genome Sequencing Center for Infectious Disease"/>
            <person name="Wu L."/>
            <person name="Ma J."/>
        </authorList>
    </citation>
    <scope>NUCLEOTIDE SEQUENCE [LARGE SCALE GENOMIC DNA]</scope>
    <source>
        <strain evidence="11">JCM 16908</strain>
    </source>
</reference>
<dbReference type="SMART" id="SM00220">
    <property type="entry name" value="S_TKc"/>
    <property type="match status" value="1"/>
</dbReference>
<accession>A0ABP7IF09</accession>
<feature type="compositionally biased region" description="Basic and acidic residues" evidence="8">
    <location>
        <begin position="391"/>
        <end position="416"/>
    </location>
</feature>
<keyword evidence="11" id="KW-1185">Reference proteome</keyword>
<proteinExistence type="predicted"/>
<keyword evidence="2" id="KW-0723">Serine/threonine-protein kinase</keyword>
<evidence type="ECO:0000256" key="3">
    <source>
        <dbReference type="ARBA" id="ARBA00022679"/>
    </source>
</evidence>
<gene>
    <name evidence="10" type="ORF">GCM10022226_41930</name>
</gene>
<feature type="compositionally biased region" description="Polar residues" evidence="8">
    <location>
        <begin position="378"/>
        <end position="389"/>
    </location>
</feature>
<sequence>MVAGRYRLIEPLGRGGMGVVWRAADELLRREVAVKELLGLADLAGDEREMFTTRTLREARAAGRLSHPGVAAVYDVFQENGHPWIVMQLVPSRTLGSIIREEGPLPVRRVAAIGVEVLAALRAAHAAGVLHRDVKPDNVLITGDGHAVLTDFGIATLEDDSPVTRTGMLVGTPAFIAPERAMGGPAEPASDLWALGVTMFQAVEGRPPFRRGSALATLAAILYQEPEPLLRAGALASVIEGLLVKDPAARMTASEAARRLHAVAAGEVAEPGQSPTRVSLPSPRGWRGRFAWTAAGVLAVGVASGALSYETARATDPGTVAAPTATVFQTHTASPAPVHTAQPARYSDLAASAQPGRHRQPSATTGRGPKAMPPPSKPSTVKPRTSPQKPESGEKHGPAKAKDKAKYKDKAKDKAMNKAKAKNKNKAKGGNGNGKQH</sequence>
<evidence type="ECO:0000259" key="9">
    <source>
        <dbReference type="PROSITE" id="PS50011"/>
    </source>
</evidence>
<dbReference type="EC" id="2.7.11.1" evidence="1"/>
<dbReference type="Proteomes" id="UP001500888">
    <property type="component" value="Unassembled WGS sequence"/>
</dbReference>
<keyword evidence="4 7" id="KW-0547">Nucleotide-binding</keyword>
<dbReference type="PROSITE" id="PS50011">
    <property type="entry name" value="PROTEIN_KINASE_DOM"/>
    <property type="match status" value="1"/>
</dbReference>
<evidence type="ECO:0000256" key="4">
    <source>
        <dbReference type="ARBA" id="ARBA00022741"/>
    </source>
</evidence>
<dbReference type="InterPro" id="IPR008271">
    <property type="entry name" value="Ser/Thr_kinase_AS"/>
</dbReference>
<dbReference type="InterPro" id="IPR000719">
    <property type="entry name" value="Prot_kinase_dom"/>
</dbReference>
<evidence type="ECO:0000256" key="8">
    <source>
        <dbReference type="SAM" id="MobiDB-lite"/>
    </source>
</evidence>
<dbReference type="Pfam" id="PF00069">
    <property type="entry name" value="Pkinase"/>
    <property type="match status" value="1"/>
</dbReference>
<organism evidence="10 11">
    <name type="scientific">Sphaerisporangium flaviroseum</name>
    <dbReference type="NCBI Taxonomy" id="509199"/>
    <lineage>
        <taxon>Bacteria</taxon>
        <taxon>Bacillati</taxon>
        <taxon>Actinomycetota</taxon>
        <taxon>Actinomycetes</taxon>
        <taxon>Streptosporangiales</taxon>
        <taxon>Streptosporangiaceae</taxon>
        <taxon>Sphaerisporangium</taxon>
    </lineage>
</organism>
<comment type="caution">
    <text evidence="10">The sequence shown here is derived from an EMBL/GenBank/DDBJ whole genome shotgun (WGS) entry which is preliminary data.</text>
</comment>
<feature type="region of interest" description="Disordered" evidence="8">
    <location>
        <begin position="350"/>
        <end position="437"/>
    </location>
</feature>